<organism evidence="2 3">
    <name type="scientific">Pantoea rodasii</name>
    <dbReference type="NCBI Taxonomy" id="1076549"/>
    <lineage>
        <taxon>Bacteria</taxon>
        <taxon>Pseudomonadati</taxon>
        <taxon>Pseudomonadota</taxon>
        <taxon>Gammaproteobacteria</taxon>
        <taxon>Enterobacterales</taxon>
        <taxon>Erwiniaceae</taxon>
        <taxon>Pantoea</taxon>
    </lineage>
</organism>
<dbReference type="InterPro" id="IPR025391">
    <property type="entry name" value="DUF4123"/>
</dbReference>
<evidence type="ECO:0000313" key="3">
    <source>
        <dbReference type="Proteomes" id="UP000030853"/>
    </source>
</evidence>
<evidence type="ECO:0000259" key="1">
    <source>
        <dbReference type="Pfam" id="PF13503"/>
    </source>
</evidence>
<feature type="domain" description="DUF4123" evidence="1">
    <location>
        <begin position="58"/>
        <end position="164"/>
    </location>
</feature>
<gene>
    <name evidence="2" type="ORF">QU24_06775</name>
</gene>
<proteinExistence type="predicted"/>
<accession>A0A0B1RC92</accession>
<sequence>MLNDMTCSGELITSENLARLKARSLRKHEKCWLLIDPTLRTLHEDSDLWPIVDELNCHRILFPHPDLDGVMELWLVAITPDNDVLLNESMLAAMNELKPKKLTQGRGRTICGWLISSASIDYLKRHISETSIQPVLDLGTYMLRFYDPTVIAMTSKHLDDWQRNRLFGAVNDWFFLDGDGKVMCQQGYYRGEEQLDFSLSISGTTWEKIKRAGVLNICLNTYRKTSRNEVLVSEKNARLWLEAAMDDLSHTSVWSRPEVYLPLSIAILTQHPSVYLHEDIAVMIARTERSIDKNYQPMADFLQNIDWTRIVEDCQKQFPQHPC</sequence>
<dbReference type="AlphaFoldDB" id="A0A0B1RC92"/>
<evidence type="ECO:0000313" key="2">
    <source>
        <dbReference type="EMBL" id="KHJ68842.1"/>
    </source>
</evidence>
<protein>
    <recommendedName>
        <fullName evidence="1">DUF4123 domain-containing protein</fullName>
    </recommendedName>
</protein>
<reference evidence="2 3" key="1">
    <citation type="submission" date="2014-11" db="EMBL/GenBank/DDBJ databases">
        <title>Genome sequencing of Pantoea rodasii ND03.</title>
        <authorList>
            <person name="Muhamad Yunos N.Y."/>
            <person name="Chan K.-G."/>
        </authorList>
    </citation>
    <scope>NUCLEOTIDE SEQUENCE [LARGE SCALE GENOMIC DNA]</scope>
    <source>
        <strain evidence="2 3">ND03</strain>
    </source>
</reference>
<dbReference type="EMBL" id="JTJJ01000027">
    <property type="protein sequence ID" value="KHJ68842.1"/>
    <property type="molecule type" value="Genomic_DNA"/>
</dbReference>
<dbReference type="Proteomes" id="UP000030853">
    <property type="component" value="Unassembled WGS sequence"/>
</dbReference>
<name>A0A0B1RC92_9GAMM</name>
<dbReference type="Pfam" id="PF13503">
    <property type="entry name" value="DUF4123"/>
    <property type="match status" value="1"/>
</dbReference>
<dbReference type="RefSeq" id="WP_039329446.1">
    <property type="nucleotide sequence ID" value="NZ_JTJJ01000027.1"/>
</dbReference>
<comment type="caution">
    <text evidence="2">The sequence shown here is derived from an EMBL/GenBank/DDBJ whole genome shotgun (WGS) entry which is preliminary data.</text>
</comment>